<dbReference type="InterPro" id="IPR008333">
    <property type="entry name" value="Cbr1-like_FAD-bd_dom"/>
</dbReference>
<evidence type="ECO:0000256" key="4">
    <source>
        <dbReference type="ARBA" id="ARBA00023136"/>
    </source>
</evidence>
<reference evidence="8" key="1">
    <citation type="submission" date="2018-07" db="EMBL/GenBank/DDBJ databases">
        <authorList>
            <person name="Peiro R."/>
            <person name="Begona"/>
            <person name="Cbmso G."/>
            <person name="Lopez M."/>
            <person name="Gonzalez S."/>
        </authorList>
    </citation>
    <scope>NUCLEOTIDE SEQUENCE [LARGE SCALE GENOMIC DNA]</scope>
</reference>
<feature type="transmembrane region" description="Helical" evidence="5">
    <location>
        <begin position="204"/>
        <end position="224"/>
    </location>
</feature>
<evidence type="ECO:0000259" key="6">
    <source>
        <dbReference type="PROSITE" id="PS51384"/>
    </source>
</evidence>
<dbReference type="SUPFAM" id="SSF63380">
    <property type="entry name" value="Riboflavin synthase domain-like"/>
    <property type="match status" value="1"/>
</dbReference>
<dbReference type="EMBL" id="UEYP01000002">
    <property type="protein sequence ID" value="SSC66557.1"/>
    <property type="molecule type" value="Genomic_DNA"/>
</dbReference>
<feature type="transmembrane region" description="Helical" evidence="5">
    <location>
        <begin position="171"/>
        <end position="192"/>
    </location>
</feature>
<comment type="subcellular location">
    <subcellularLocation>
        <location evidence="1">Membrane</location>
        <topology evidence="1">Multi-pass membrane protein</topology>
    </subcellularLocation>
</comment>
<organism evidence="7 8">
    <name type="scientific">Ciceribacter selenitireducens ATCC BAA-1503</name>
    <dbReference type="NCBI Taxonomy" id="1336235"/>
    <lineage>
        <taxon>Bacteria</taxon>
        <taxon>Pseudomonadati</taxon>
        <taxon>Pseudomonadota</taxon>
        <taxon>Alphaproteobacteria</taxon>
        <taxon>Hyphomicrobiales</taxon>
        <taxon>Rhizobiaceae</taxon>
        <taxon>Ciceribacter</taxon>
    </lineage>
</organism>
<dbReference type="GO" id="GO:0016491">
    <property type="term" value="F:oxidoreductase activity"/>
    <property type="evidence" value="ECO:0007669"/>
    <property type="project" value="InterPro"/>
</dbReference>
<dbReference type="InterPro" id="IPR050415">
    <property type="entry name" value="MRET"/>
</dbReference>
<dbReference type="InterPro" id="IPR013130">
    <property type="entry name" value="Fe3_Rdtase_TM_dom"/>
</dbReference>
<dbReference type="InterPro" id="IPR017927">
    <property type="entry name" value="FAD-bd_FR_type"/>
</dbReference>
<dbReference type="Pfam" id="PF00175">
    <property type="entry name" value="NAD_binding_1"/>
    <property type="match status" value="1"/>
</dbReference>
<dbReference type="STRING" id="1336235.GCA_000518785_00411"/>
<dbReference type="Proteomes" id="UP000254764">
    <property type="component" value="Unassembled WGS sequence"/>
</dbReference>
<feature type="transmembrane region" description="Helical" evidence="5">
    <location>
        <begin position="30"/>
        <end position="48"/>
    </location>
</feature>
<keyword evidence="2 5" id="KW-0812">Transmembrane</keyword>
<accession>A0A376AFX7</accession>
<feature type="domain" description="FAD-binding FR-type" evidence="6">
    <location>
        <begin position="229"/>
        <end position="329"/>
    </location>
</feature>
<dbReference type="PROSITE" id="PS51384">
    <property type="entry name" value="FAD_FR"/>
    <property type="match status" value="1"/>
</dbReference>
<evidence type="ECO:0000256" key="2">
    <source>
        <dbReference type="ARBA" id="ARBA00022692"/>
    </source>
</evidence>
<name>A0A376AFX7_9HYPH</name>
<dbReference type="InterPro" id="IPR017938">
    <property type="entry name" value="Riboflavin_synthase-like_b-brl"/>
</dbReference>
<protein>
    <recommendedName>
        <fullName evidence="6">FAD-binding FR-type domain-containing protein</fullName>
    </recommendedName>
</protein>
<dbReference type="Gene3D" id="3.40.50.80">
    <property type="entry name" value="Nucleotide-binding domain of ferredoxin-NADP reductase (FNR) module"/>
    <property type="match status" value="1"/>
</dbReference>
<evidence type="ECO:0000313" key="8">
    <source>
        <dbReference type="Proteomes" id="UP000254764"/>
    </source>
</evidence>
<gene>
    <name evidence="7" type="ORF">RHIZ70_2265</name>
</gene>
<dbReference type="InterPro" id="IPR001433">
    <property type="entry name" value="OxRdtase_FAD/NAD-bd"/>
</dbReference>
<dbReference type="Pfam" id="PF00970">
    <property type="entry name" value="FAD_binding_6"/>
    <property type="match status" value="1"/>
</dbReference>
<proteinExistence type="predicted"/>
<dbReference type="AlphaFoldDB" id="A0A376AFX7"/>
<dbReference type="PANTHER" id="PTHR47354:SF5">
    <property type="entry name" value="PROTEIN RFBI"/>
    <property type="match status" value="1"/>
</dbReference>
<dbReference type="SUPFAM" id="SSF52343">
    <property type="entry name" value="Ferredoxin reductase-like, C-terminal NADP-linked domain"/>
    <property type="match status" value="1"/>
</dbReference>
<feature type="transmembrane region" description="Helical" evidence="5">
    <location>
        <begin position="60"/>
        <end position="80"/>
    </location>
</feature>
<feature type="transmembrane region" description="Helical" evidence="5">
    <location>
        <begin position="101"/>
        <end position="122"/>
    </location>
</feature>
<dbReference type="GO" id="GO:0016020">
    <property type="term" value="C:membrane"/>
    <property type="evidence" value="ECO:0007669"/>
    <property type="project" value="UniProtKB-SubCell"/>
</dbReference>
<dbReference type="Pfam" id="PF01794">
    <property type="entry name" value="Ferric_reduct"/>
    <property type="match status" value="1"/>
</dbReference>
<dbReference type="PANTHER" id="PTHR47354">
    <property type="entry name" value="NADH OXIDOREDUCTASE HCR"/>
    <property type="match status" value="1"/>
</dbReference>
<dbReference type="PRINTS" id="PR00410">
    <property type="entry name" value="PHEHYDRXLASE"/>
</dbReference>
<evidence type="ECO:0000256" key="5">
    <source>
        <dbReference type="SAM" id="Phobius"/>
    </source>
</evidence>
<evidence type="ECO:0000256" key="1">
    <source>
        <dbReference type="ARBA" id="ARBA00004141"/>
    </source>
</evidence>
<keyword evidence="8" id="KW-1185">Reference proteome</keyword>
<feature type="transmembrane region" description="Helical" evidence="5">
    <location>
        <begin position="477"/>
        <end position="496"/>
    </location>
</feature>
<dbReference type="InterPro" id="IPR039261">
    <property type="entry name" value="FNR_nucleotide-bd"/>
</dbReference>
<feature type="transmembrane region" description="Helical" evidence="5">
    <location>
        <begin position="142"/>
        <end position="159"/>
    </location>
</feature>
<keyword evidence="3 5" id="KW-1133">Transmembrane helix</keyword>
<evidence type="ECO:0000313" key="7">
    <source>
        <dbReference type="EMBL" id="SSC66557.1"/>
    </source>
</evidence>
<dbReference type="Gene3D" id="2.40.30.10">
    <property type="entry name" value="Translation factors"/>
    <property type="match status" value="1"/>
</dbReference>
<keyword evidence="4 5" id="KW-0472">Membrane</keyword>
<sequence length="497" mass="53152">MHDRCAAPGGTGEIMAQTAKQRQWAFSARSLAVLYLILTAGPVLLASLSGGLNSPTVYPVLARATGVAALAMFMMQFATSGRFELISGRIGLDRTMGFHRLAANGALWMILLHVAFFLFRGRDGSLDVLWQRFVAYMTTPDLRTGIVAAGLAVLLVLTGKHLRGRIIPYQAWRIGHGLLAVALVALSLQHAFAHARFMADPFGATAILVVALLALTSLLVVYVLRPIHAFRPGFKVESARALSPTVAELVLNTDRPERFTFAAGQFVWLTIGRRHTVTDNPFSIASAPSDLPRLRFLIRNAGDMTAAVPHLAPGTPVGVDGPHGSFTLDETGPGPLLLLAGGIGIAPVMSLLGELSHARDRRPIRLIAAARSRADHIARGEIVALMDGLEFEAIFLADTDGGDDCESGTCRREHVSRLLQGLAPAETTAFVCGPPPMMESAVAILLQAGIPIERIVMERFDFDAGHDAVCASVRHRFIALMATVFASVLTVALIAAT</sequence>
<evidence type="ECO:0000256" key="3">
    <source>
        <dbReference type="ARBA" id="ARBA00022989"/>
    </source>
</evidence>